<feature type="domain" description="Pectinesterase inhibitor" evidence="2">
    <location>
        <begin position="22"/>
        <end position="151"/>
    </location>
</feature>
<accession>A0A0K9NXS5</accession>
<dbReference type="NCBIfam" id="TIGR01614">
    <property type="entry name" value="PME_inhib"/>
    <property type="match status" value="1"/>
</dbReference>
<feature type="signal peptide" evidence="1">
    <location>
        <begin position="1"/>
        <end position="26"/>
    </location>
</feature>
<dbReference type="CDD" id="cd15798">
    <property type="entry name" value="PMEI-like_3"/>
    <property type="match status" value="1"/>
</dbReference>
<evidence type="ECO:0000313" key="3">
    <source>
        <dbReference type="EMBL" id="KMZ60852.1"/>
    </source>
</evidence>
<proteinExistence type="predicted"/>
<dbReference type="Gene3D" id="1.20.140.40">
    <property type="entry name" value="Invertase/pectin methylesterase inhibitor family protein"/>
    <property type="match status" value="1"/>
</dbReference>
<gene>
    <name evidence="3" type="ORF">ZOSMA_56G00830</name>
</gene>
<dbReference type="InterPro" id="IPR035513">
    <property type="entry name" value="Invertase/methylesterase_inhib"/>
</dbReference>
<dbReference type="Pfam" id="PF04043">
    <property type="entry name" value="PMEI"/>
    <property type="match status" value="1"/>
</dbReference>
<dbReference type="PANTHER" id="PTHR31707">
    <property type="entry name" value="PECTINESTERASE"/>
    <property type="match status" value="1"/>
</dbReference>
<dbReference type="InterPro" id="IPR006501">
    <property type="entry name" value="Pectinesterase_inhib_dom"/>
</dbReference>
<protein>
    <submittedName>
        <fullName evidence="3">Pectin methylesterase, family CE8</fullName>
    </submittedName>
</protein>
<comment type="caution">
    <text evidence="3">The sequence shown here is derived from an EMBL/GenBank/DDBJ whole genome shotgun (WGS) entry which is preliminary data.</text>
</comment>
<reference evidence="4" key="1">
    <citation type="journal article" date="2016" name="Nature">
        <title>The genome of the seagrass Zostera marina reveals angiosperm adaptation to the sea.</title>
        <authorList>
            <person name="Olsen J.L."/>
            <person name="Rouze P."/>
            <person name="Verhelst B."/>
            <person name="Lin Y.-C."/>
            <person name="Bayer T."/>
            <person name="Collen J."/>
            <person name="Dattolo E."/>
            <person name="De Paoli E."/>
            <person name="Dittami S."/>
            <person name="Maumus F."/>
            <person name="Michel G."/>
            <person name="Kersting A."/>
            <person name="Lauritano C."/>
            <person name="Lohaus R."/>
            <person name="Toepel M."/>
            <person name="Tonon T."/>
            <person name="Vanneste K."/>
            <person name="Amirebrahimi M."/>
            <person name="Brakel J."/>
            <person name="Bostroem C."/>
            <person name="Chovatia M."/>
            <person name="Grimwood J."/>
            <person name="Jenkins J.W."/>
            <person name="Jueterbock A."/>
            <person name="Mraz A."/>
            <person name="Stam W.T."/>
            <person name="Tice H."/>
            <person name="Bornberg-Bauer E."/>
            <person name="Green P.J."/>
            <person name="Pearson G.A."/>
            <person name="Procaccini G."/>
            <person name="Duarte C.M."/>
            <person name="Schmutz J."/>
            <person name="Reusch T.B.H."/>
            <person name="Van de Peer Y."/>
        </authorList>
    </citation>
    <scope>NUCLEOTIDE SEQUENCE [LARGE SCALE GENOMIC DNA]</scope>
    <source>
        <strain evidence="4">cv. Finnish</strain>
    </source>
</reference>
<dbReference type="SMART" id="SM00856">
    <property type="entry name" value="PMEI"/>
    <property type="match status" value="1"/>
</dbReference>
<evidence type="ECO:0000313" key="4">
    <source>
        <dbReference type="Proteomes" id="UP000036987"/>
    </source>
</evidence>
<keyword evidence="1" id="KW-0732">Signal</keyword>
<dbReference type="AlphaFoldDB" id="A0A0K9NXS5"/>
<dbReference type="OrthoDB" id="2019149at2759"/>
<organism evidence="3 4">
    <name type="scientific">Zostera marina</name>
    <name type="common">Eelgrass</name>
    <dbReference type="NCBI Taxonomy" id="29655"/>
    <lineage>
        <taxon>Eukaryota</taxon>
        <taxon>Viridiplantae</taxon>
        <taxon>Streptophyta</taxon>
        <taxon>Embryophyta</taxon>
        <taxon>Tracheophyta</taxon>
        <taxon>Spermatophyta</taxon>
        <taxon>Magnoliopsida</taxon>
        <taxon>Liliopsida</taxon>
        <taxon>Zosteraceae</taxon>
        <taxon>Zostera</taxon>
    </lineage>
</organism>
<dbReference type="STRING" id="29655.A0A0K9NXS5"/>
<dbReference type="EMBL" id="LFYR01001565">
    <property type="protein sequence ID" value="KMZ60852.1"/>
    <property type="molecule type" value="Genomic_DNA"/>
</dbReference>
<dbReference type="Proteomes" id="UP000036987">
    <property type="component" value="Unassembled WGS sequence"/>
</dbReference>
<evidence type="ECO:0000256" key="1">
    <source>
        <dbReference type="SAM" id="SignalP"/>
    </source>
</evidence>
<dbReference type="SUPFAM" id="SSF101148">
    <property type="entry name" value="Plant invertase/pectin methylesterase inhibitor"/>
    <property type="match status" value="1"/>
</dbReference>
<evidence type="ECO:0000259" key="2">
    <source>
        <dbReference type="SMART" id="SM00856"/>
    </source>
</evidence>
<keyword evidence="4" id="KW-1185">Reference proteome</keyword>
<dbReference type="GO" id="GO:0004857">
    <property type="term" value="F:enzyme inhibitor activity"/>
    <property type="evidence" value="ECO:0007669"/>
    <property type="project" value="InterPro"/>
</dbReference>
<feature type="chain" id="PRO_5005527412" evidence="1">
    <location>
        <begin position="27"/>
        <end position="193"/>
    </location>
</feature>
<name>A0A0K9NXS5_ZOSMR</name>
<sequence length="193" mass="22103">MSTNISTLKYFFFLFLLYLQLRDIIAVKNVSNLHTSSISESIDWTSDHVHHSNKEFTSFLGKKFRSLNPQQRLAVADCLQLLESTVDELKIAQSSISAGDVHEIQTFLSAAMTNQDTCLDGLELAGNRFLSNRLKYGIDKISRMVGKSLAMTKKLPKIEEEKPVVQGRSIRKVRNYQRWISYVGFERRPEISQ</sequence>